<keyword evidence="3" id="KW-1185">Reference proteome</keyword>
<feature type="domain" description="DUF4142" evidence="1">
    <location>
        <begin position="51"/>
        <end position="181"/>
    </location>
</feature>
<protein>
    <recommendedName>
        <fullName evidence="1">DUF4142 domain-containing protein</fullName>
    </recommendedName>
</protein>
<proteinExistence type="predicted"/>
<dbReference type="InterPro" id="IPR012347">
    <property type="entry name" value="Ferritin-like"/>
</dbReference>
<organism evidence="2 3">
    <name type="scientific">Brevundimonas viscosa</name>
    <dbReference type="NCBI Taxonomy" id="871741"/>
    <lineage>
        <taxon>Bacteria</taxon>
        <taxon>Pseudomonadati</taxon>
        <taxon>Pseudomonadota</taxon>
        <taxon>Alphaproteobacteria</taxon>
        <taxon>Caulobacterales</taxon>
        <taxon>Caulobacteraceae</taxon>
        <taxon>Brevundimonas</taxon>
    </lineage>
</organism>
<dbReference type="STRING" id="871741.SAMN05192570_0906"/>
<evidence type="ECO:0000313" key="3">
    <source>
        <dbReference type="Proteomes" id="UP000198788"/>
    </source>
</evidence>
<dbReference type="Gene3D" id="1.20.1260.10">
    <property type="match status" value="1"/>
</dbReference>
<dbReference type="EMBL" id="FOZV01000001">
    <property type="protein sequence ID" value="SFS36166.1"/>
    <property type="molecule type" value="Genomic_DNA"/>
</dbReference>
<evidence type="ECO:0000259" key="1">
    <source>
        <dbReference type="Pfam" id="PF13628"/>
    </source>
</evidence>
<sequence length="191" mass="20443">MLMACAMVGVGACEQEKRAPEPVEAVPLEAPMAATNDPEIRDVNSPEGYLVAACYDDLYVLAAAKAIKARSPDPQIKALATRLETRHVQLLAIQSTFLADLGGAAAPSHLSAPHAAYVADLEAAAPRERDRLWLTQQITVLLDSSLLHTTFSLHADDPRLKSHAQAASLSAQNHLDQVRRLGGDKLRPLGA</sequence>
<dbReference type="AlphaFoldDB" id="A0A1I6P7M9"/>
<dbReference type="Pfam" id="PF13628">
    <property type="entry name" value="DUF4142"/>
    <property type="match status" value="1"/>
</dbReference>
<evidence type="ECO:0000313" key="2">
    <source>
        <dbReference type="EMBL" id="SFS36166.1"/>
    </source>
</evidence>
<gene>
    <name evidence="2" type="ORF">SAMN05192570_0906</name>
</gene>
<dbReference type="InterPro" id="IPR025419">
    <property type="entry name" value="DUF4142"/>
</dbReference>
<dbReference type="Proteomes" id="UP000198788">
    <property type="component" value="Unassembled WGS sequence"/>
</dbReference>
<accession>A0A1I6P7M9</accession>
<reference evidence="3" key="1">
    <citation type="submission" date="2016-10" db="EMBL/GenBank/DDBJ databases">
        <authorList>
            <person name="Varghese N."/>
            <person name="Submissions S."/>
        </authorList>
    </citation>
    <scope>NUCLEOTIDE SEQUENCE [LARGE SCALE GENOMIC DNA]</scope>
    <source>
        <strain evidence="3">CGMCC 1.10683</strain>
    </source>
</reference>
<name>A0A1I6P7M9_9CAUL</name>